<gene>
    <name evidence="11 14" type="primary">aroB</name>
    <name evidence="10" type="synonym">aroK</name>
    <name evidence="14" type="ORF">M3I41_04335</name>
</gene>
<evidence type="ECO:0000256" key="6">
    <source>
        <dbReference type="ARBA" id="ARBA00023027"/>
    </source>
</evidence>
<evidence type="ECO:0000259" key="13">
    <source>
        <dbReference type="Pfam" id="PF24621"/>
    </source>
</evidence>
<dbReference type="GO" id="GO:0008652">
    <property type="term" value="P:amino acid biosynthetic process"/>
    <property type="evidence" value="ECO:0007669"/>
    <property type="project" value="UniProtKB-KW"/>
</dbReference>
<keyword evidence="10" id="KW-0460">Magnesium</keyword>
<comment type="similarity">
    <text evidence="11">Belongs to the sugar phosphate cyclases superfamily. Dehydroquinate synthase family.</text>
</comment>
<dbReference type="HAMAP" id="MF_00110">
    <property type="entry name" value="DHQ_synthase"/>
    <property type="match status" value="1"/>
</dbReference>
<dbReference type="InterPro" id="IPR027417">
    <property type="entry name" value="P-loop_NTPase"/>
</dbReference>
<comment type="cofactor">
    <cofactor evidence="10">
        <name>Mg(2+)</name>
        <dbReference type="ChEBI" id="CHEBI:18420"/>
    </cofactor>
    <text evidence="10">Binds 1 Mg(2+) ion per subunit.</text>
</comment>
<feature type="binding site" evidence="11">
    <location>
        <begin position="266"/>
        <end position="271"/>
    </location>
    <ligand>
        <name>NAD(+)</name>
        <dbReference type="ChEBI" id="CHEBI:57540"/>
    </ligand>
</feature>
<dbReference type="GO" id="GO:0009423">
    <property type="term" value="P:chorismate biosynthetic process"/>
    <property type="evidence" value="ECO:0007669"/>
    <property type="project" value="UniProtKB-UniRule"/>
</dbReference>
<dbReference type="EC" id="2.7.1.71" evidence="10"/>
<evidence type="ECO:0000256" key="9">
    <source>
        <dbReference type="ARBA" id="ARBA00023268"/>
    </source>
</evidence>
<dbReference type="InterPro" id="IPR050071">
    <property type="entry name" value="Dehydroquinate_synthase"/>
</dbReference>
<keyword evidence="10" id="KW-0808">Transferase</keyword>
<dbReference type="InterPro" id="IPR000623">
    <property type="entry name" value="Shikimate_kinase/TSH1"/>
</dbReference>
<dbReference type="InterPro" id="IPR031322">
    <property type="entry name" value="Shikimate/glucono_kinase"/>
</dbReference>
<dbReference type="Gene3D" id="1.20.1090.10">
    <property type="entry name" value="Dehydroquinate synthase-like - alpha domain"/>
    <property type="match status" value="1"/>
</dbReference>
<organism evidence="14 15">
    <name type="scientific">Actinomyces graevenitzii</name>
    <dbReference type="NCBI Taxonomy" id="55565"/>
    <lineage>
        <taxon>Bacteria</taxon>
        <taxon>Bacillati</taxon>
        <taxon>Actinomycetota</taxon>
        <taxon>Actinomycetes</taxon>
        <taxon>Actinomycetales</taxon>
        <taxon>Actinomycetaceae</taxon>
        <taxon>Actinomyces</taxon>
    </lineage>
</organism>
<feature type="binding site" evidence="10">
    <location>
        <position position="120"/>
    </location>
    <ligand>
        <name>ATP</name>
        <dbReference type="ChEBI" id="CHEBI:30616"/>
    </ligand>
</feature>
<comment type="catalytic activity">
    <reaction evidence="10">
        <text>shikimate + ATP = 3-phosphoshikimate + ADP + H(+)</text>
        <dbReference type="Rhea" id="RHEA:13121"/>
        <dbReference type="ChEBI" id="CHEBI:15378"/>
        <dbReference type="ChEBI" id="CHEBI:30616"/>
        <dbReference type="ChEBI" id="CHEBI:36208"/>
        <dbReference type="ChEBI" id="CHEBI:145989"/>
        <dbReference type="ChEBI" id="CHEBI:456216"/>
        <dbReference type="EC" id="2.7.1.71"/>
    </reaction>
</comment>
<proteinExistence type="inferred from homology"/>
<evidence type="ECO:0000313" key="15">
    <source>
        <dbReference type="Proteomes" id="UP000830236"/>
    </source>
</evidence>
<keyword evidence="7 11" id="KW-0057">Aromatic amino acid biosynthesis</keyword>
<evidence type="ECO:0000256" key="2">
    <source>
        <dbReference type="ARBA" id="ARBA00001911"/>
    </source>
</evidence>
<comment type="pathway">
    <text evidence="10">Metabolic intermediate biosynthesis; chorismate biosynthesis; chorismate from D-erythrose 4-phosphate and phosphoenolpyruvate: step 5/7.</text>
</comment>
<dbReference type="NCBIfam" id="TIGR01357">
    <property type="entry name" value="aroB"/>
    <property type="match status" value="1"/>
</dbReference>
<keyword evidence="9" id="KW-0511">Multifunctional enzyme</keyword>
<comment type="cofactor">
    <cofactor evidence="2 11">
        <name>NAD(+)</name>
        <dbReference type="ChEBI" id="CHEBI:57540"/>
    </cofactor>
</comment>
<keyword evidence="11" id="KW-0547">Nucleotide-binding</keyword>
<comment type="function">
    <text evidence="10">Catalyzes the specific phosphorylation of the 3-hydroxyl group of shikimic acid using ATP as a cosubstrate.</text>
</comment>
<feature type="domain" description="3-dehydroquinate synthase C-terminal" evidence="13">
    <location>
        <begin position="376"/>
        <end position="521"/>
    </location>
</feature>
<feature type="binding site" evidence="10">
    <location>
        <position position="35"/>
    </location>
    <ligand>
        <name>substrate</name>
    </ligand>
</feature>
<feature type="binding site" evidence="10">
    <location>
        <begin position="13"/>
        <end position="18"/>
    </location>
    <ligand>
        <name>ATP</name>
        <dbReference type="ChEBI" id="CHEBI:30616"/>
    </ligand>
</feature>
<accession>A0A9E7D5T9</accession>
<keyword evidence="11" id="KW-0170">Cobalt</keyword>
<comment type="caution">
    <text evidence="11">Lacks conserved residue(s) required for the propagation of feature annotation.</text>
</comment>
<feature type="binding site" evidence="10">
    <location>
        <position position="17"/>
    </location>
    <ligand>
        <name>Mg(2+)</name>
        <dbReference type="ChEBI" id="CHEBI:18420"/>
    </ligand>
</feature>
<dbReference type="PANTHER" id="PTHR43622:SF7">
    <property type="entry name" value="3-DEHYDROQUINATE SYNTHASE, CHLOROPLASTIC"/>
    <property type="match status" value="1"/>
</dbReference>
<comment type="subcellular location">
    <subcellularLocation>
        <location evidence="11">Cytoplasm</location>
    </subcellularLocation>
</comment>
<dbReference type="HAMAP" id="MF_00109">
    <property type="entry name" value="Shikimate_kinase"/>
    <property type="match status" value="1"/>
</dbReference>
<feature type="binding site" evidence="11">
    <location>
        <begin position="300"/>
        <end position="304"/>
    </location>
    <ligand>
        <name>NAD(+)</name>
        <dbReference type="ChEBI" id="CHEBI:57540"/>
    </ligand>
</feature>
<evidence type="ECO:0000259" key="12">
    <source>
        <dbReference type="Pfam" id="PF01761"/>
    </source>
</evidence>
<dbReference type="InterPro" id="IPR056179">
    <property type="entry name" value="DHQS_C"/>
</dbReference>
<evidence type="ECO:0000256" key="3">
    <source>
        <dbReference type="ARBA" id="ARBA00004661"/>
    </source>
</evidence>
<feature type="binding site" evidence="11">
    <location>
        <position position="457"/>
    </location>
    <ligand>
        <name>Zn(2+)</name>
        <dbReference type="ChEBI" id="CHEBI:29105"/>
    </ligand>
</feature>
<dbReference type="EC" id="4.2.3.4" evidence="11"/>
<dbReference type="GO" id="GO:0009073">
    <property type="term" value="P:aromatic amino acid family biosynthetic process"/>
    <property type="evidence" value="ECO:0007669"/>
    <property type="project" value="UniProtKB-KW"/>
</dbReference>
<dbReference type="SUPFAM" id="SSF56796">
    <property type="entry name" value="Dehydroquinate synthase-like"/>
    <property type="match status" value="1"/>
</dbReference>
<dbReference type="Gene3D" id="3.40.50.300">
    <property type="entry name" value="P-loop containing nucleotide triphosphate hydrolases"/>
    <property type="match status" value="1"/>
</dbReference>
<evidence type="ECO:0000256" key="1">
    <source>
        <dbReference type="ARBA" id="ARBA00001393"/>
    </source>
</evidence>
<keyword evidence="5 11" id="KW-0028">Amino-acid biosynthesis</keyword>
<protein>
    <recommendedName>
        <fullName evidence="10 11">Multifunctional fusion protein</fullName>
    </recommendedName>
    <domain>
        <recommendedName>
            <fullName evidence="10">Shikimate kinase</fullName>
            <shortName evidence="10">SK</shortName>
            <ecNumber evidence="10">2.7.1.71</ecNumber>
        </recommendedName>
    </domain>
    <domain>
        <recommendedName>
            <fullName evidence="11">3-dehydroquinate synthase</fullName>
            <shortName evidence="11">DHQS</shortName>
            <ecNumber evidence="11">4.2.3.4</ecNumber>
        </recommendedName>
    </domain>
</protein>
<dbReference type="GO" id="GO:0004765">
    <property type="term" value="F:shikimate kinase activity"/>
    <property type="evidence" value="ECO:0007669"/>
    <property type="project" value="UniProtKB-UniRule"/>
</dbReference>
<comment type="subunit">
    <text evidence="10">Monomer.</text>
</comment>
<dbReference type="PRINTS" id="PR01100">
    <property type="entry name" value="SHIKIMTKNASE"/>
</dbReference>
<comment type="cofactor">
    <cofactor evidence="11">
        <name>Co(2+)</name>
        <dbReference type="ChEBI" id="CHEBI:48828"/>
    </cofactor>
    <cofactor evidence="11">
        <name>Zn(2+)</name>
        <dbReference type="ChEBI" id="CHEBI:29105"/>
    </cofactor>
    <text evidence="11">Binds 1 divalent metal cation per subunit. Can use either Co(2+) or Zn(2+).</text>
</comment>
<dbReference type="SUPFAM" id="SSF52540">
    <property type="entry name" value="P-loop containing nucleoside triphosphate hydrolases"/>
    <property type="match status" value="1"/>
</dbReference>
<feature type="domain" description="3-dehydroquinate synthase N-terminal" evidence="12">
    <location>
        <begin position="262"/>
        <end position="372"/>
    </location>
</feature>
<feature type="binding site" evidence="11">
    <location>
        <position position="337"/>
    </location>
    <ligand>
        <name>NAD(+)</name>
        <dbReference type="ChEBI" id="CHEBI:57540"/>
    </ligand>
</feature>
<dbReference type="EMBL" id="CP097095">
    <property type="protein sequence ID" value="UQF80492.1"/>
    <property type="molecule type" value="Genomic_DNA"/>
</dbReference>
<keyword evidence="11" id="KW-0479">Metal-binding</keyword>
<dbReference type="CDD" id="cd00464">
    <property type="entry name" value="SK"/>
    <property type="match status" value="1"/>
</dbReference>
<keyword evidence="10" id="KW-0418">Kinase</keyword>
<dbReference type="GO" id="GO:0003856">
    <property type="term" value="F:3-dehydroquinate synthase activity"/>
    <property type="evidence" value="ECO:0007669"/>
    <property type="project" value="UniProtKB-UniRule"/>
</dbReference>
<feature type="binding site" evidence="11">
    <location>
        <position position="441"/>
    </location>
    <ligand>
        <name>Zn(2+)</name>
        <dbReference type="ChEBI" id="CHEBI:29105"/>
    </ligand>
</feature>
<sequence length="560" mass="60084">MKTQHIVLVGLPGVGKSTMGKALATATNRPLVDTDLRIKAQTGKTINEIFAQQGEETFRNLETHAISKALESATASVIPLGGGAVLRERNRQMLQGHRVIYLQASPKTVAARIANNVSARPLFKGSDPVVKLQELLNAREYLYKQVATDVLNTDGMTFKQSTDALERLVFADPVARNKISQIMQAATISRQREALRRVDVDGPRPYQVLIGQGASAQLSHTLVELGYSKSTQIAIVHPRLLSTAAYALATQLVQRGWNADALAVPDGENAKNVETLAGLWQGLGQMGMGRDGVVIGLGGGATTDLAGFAAATWLRGVGLVQMPTTVLGTVDAAVGGKTGIDTVHGKNLVGAFYPPQAVLADIAYFDSLPTSVARQGLAEVIKCGFIKDLRILELVADNDAQQLLKGEVLTQLIERSVKVKADVVSQDLYEGGLREILNYGHTYAHALEKLSDFSLSHGQAVSIGCVFAAEVARRRGMLSDAEVALHRLLLSKAGLPISRPDNLEVLGWHKLREVMSSDKKVRGGNLRMVLLNGLGNPVVVDDLDQSHLRAAHEALAPGRK</sequence>
<dbReference type="InterPro" id="IPR016037">
    <property type="entry name" value="DHQ_synth_AroB"/>
</dbReference>
<reference evidence="14" key="1">
    <citation type="submission" date="2022-05" db="EMBL/GenBank/DDBJ databases">
        <title>Using nanopore sequencing to obtain complete genomes from saliva samples.</title>
        <authorList>
            <person name="Baker J.L."/>
        </authorList>
    </citation>
    <scope>NUCLEOTIDE SEQUENCE</scope>
    <source>
        <strain evidence="14">JCVI-JB-Ag32</strain>
    </source>
</reference>
<evidence type="ECO:0000256" key="10">
    <source>
        <dbReference type="HAMAP-Rule" id="MF_00109"/>
    </source>
</evidence>
<feature type="binding site" evidence="11">
    <location>
        <position position="346"/>
    </location>
    <ligand>
        <name>NAD(+)</name>
        <dbReference type="ChEBI" id="CHEBI:57540"/>
    </ligand>
</feature>
<feature type="binding site" evidence="10">
    <location>
        <position position="59"/>
    </location>
    <ligand>
        <name>substrate</name>
    </ligand>
</feature>
<keyword evidence="10" id="KW-0067">ATP-binding</keyword>
<comment type="catalytic activity">
    <reaction evidence="1 11">
        <text>7-phospho-2-dehydro-3-deoxy-D-arabino-heptonate = 3-dehydroquinate + phosphate</text>
        <dbReference type="Rhea" id="RHEA:21968"/>
        <dbReference type="ChEBI" id="CHEBI:32364"/>
        <dbReference type="ChEBI" id="CHEBI:43474"/>
        <dbReference type="ChEBI" id="CHEBI:58394"/>
        <dbReference type="EC" id="4.2.3.4"/>
    </reaction>
</comment>
<dbReference type="Proteomes" id="UP000830236">
    <property type="component" value="Chromosome"/>
</dbReference>
<dbReference type="GO" id="GO:0000287">
    <property type="term" value="F:magnesium ion binding"/>
    <property type="evidence" value="ECO:0007669"/>
    <property type="project" value="UniProtKB-UniRule"/>
</dbReference>
<dbReference type="KEGG" id="agh:M3I41_04335"/>
<keyword evidence="11" id="KW-0862">Zinc</keyword>
<keyword evidence="6 11" id="KW-0520">NAD</keyword>
<comment type="pathway">
    <text evidence="3 11">Metabolic intermediate biosynthesis; chorismate biosynthesis; chorismate from D-erythrose 4-phosphate and phosphoenolpyruvate: step 2/7.</text>
</comment>
<name>A0A9E7D5T9_9ACTO</name>
<dbReference type="Pfam" id="PF24621">
    <property type="entry name" value="DHQS_C"/>
    <property type="match status" value="1"/>
</dbReference>
<dbReference type="AlphaFoldDB" id="A0A9E7D5T9"/>
<dbReference type="Pfam" id="PF01202">
    <property type="entry name" value="SKI"/>
    <property type="match status" value="1"/>
</dbReference>
<evidence type="ECO:0000256" key="5">
    <source>
        <dbReference type="ARBA" id="ARBA00022605"/>
    </source>
</evidence>
<dbReference type="InterPro" id="IPR030960">
    <property type="entry name" value="DHQS/DOIS_N"/>
</dbReference>
<evidence type="ECO:0000256" key="8">
    <source>
        <dbReference type="ARBA" id="ARBA00023239"/>
    </source>
</evidence>
<keyword evidence="4 11" id="KW-0963">Cytoplasm</keyword>
<feature type="binding site" evidence="11">
    <location>
        <begin position="324"/>
        <end position="325"/>
    </location>
    <ligand>
        <name>NAD(+)</name>
        <dbReference type="ChEBI" id="CHEBI:57540"/>
    </ligand>
</feature>
<feature type="binding site" evidence="10">
    <location>
        <position position="139"/>
    </location>
    <ligand>
        <name>substrate</name>
    </ligand>
</feature>
<evidence type="ECO:0000256" key="4">
    <source>
        <dbReference type="ARBA" id="ARBA00022490"/>
    </source>
</evidence>
<dbReference type="Gene3D" id="3.40.50.1970">
    <property type="match status" value="1"/>
</dbReference>
<evidence type="ECO:0000313" key="14">
    <source>
        <dbReference type="EMBL" id="UQF80492.1"/>
    </source>
</evidence>
<feature type="binding site" evidence="11">
    <location>
        <position position="379"/>
    </location>
    <ligand>
        <name>Zn(2+)</name>
        <dbReference type="ChEBI" id="CHEBI:29105"/>
    </ligand>
</feature>
<comment type="function">
    <text evidence="11">Catalyzes the conversion of 3-deoxy-D-arabino-heptulosonate 7-phosphate (DAHP) to dehydroquinate (DHQ).</text>
</comment>
<keyword evidence="8 11" id="KW-0456">Lyase</keyword>
<dbReference type="GO" id="GO:0005524">
    <property type="term" value="F:ATP binding"/>
    <property type="evidence" value="ECO:0007669"/>
    <property type="project" value="UniProtKB-UniRule"/>
</dbReference>
<dbReference type="GO" id="GO:0005737">
    <property type="term" value="C:cytoplasm"/>
    <property type="evidence" value="ECO:0007669"/>
    <property type="project" value="UniProtKB-SubCell"/>
</dbReference>
<evidence type="ECO:0000256" key="7">
    <source>
        <dbReference type="ARBA" id="ARBA00023141"/>
    </source>
</evidence>
<dbReference type="Pfam" id="PF01761">
    <property type="entry name" value="DHQ_synthase"/>
    <property type="match status" value="1"/>
</dbReference>
<feature type="binding site" evidence="10">
    <location>
        <position position="82"/>
    </location>
    <ligand>
        <name>substrate</name>
    </ligand>
</feature>
<evidence type="ECO:0000256" key="11">
    <source>
        <dbReference type="HAMAP-Rule" id="MF_00110"/>
    </source>
</evidence>
<dbReference type="CDD" id="cd08195">
    <property type="entry name" value="DHQS"/>
    <property type="match status" value="1"/>
</dbReference>
<comment type="similarity">
    <text evidence="10">Belongs to the shikimate kinase family.</text>
</comment>
<dbReference type="PANTHER" id="PTHR43622">
    <property type="entry name" value="3-DEHYDROQUINATE SYNTHASE"/>
    <property type="match status" value="1"/>
</dbReference>